<dbReference type="GO" id="GO:0008737">
    <property type="term" value="F:L-fuculokinase activity"/>
    <property type="evidence" value="ECO:0007669"/>
    <property type="project" value="UniProtKB-EC"/>
</dbReference>
<gene>
    <name evidence="6" type="primary">fucK</name>
    <name evidence="6" type="ORF">CLOSAC_21730</name>
</gene>
<evidence type="ECO:0000259" key="5">
    <source>
        <dbReference type="Pfam" id="PF02782"/>
    </source>
</evidence>
<dbReference type="Gene3D" id="3.30.420.40">
    <property type="match status" value="2"/>
</dbReference>
<feature type="domain" description="Carbohydrate kinase FGGY C-terminal" evidence="5">
    <location>
        <begin position="278"/>
        <end position="475"/>
    </location>
</feature>
<dbReference type="PANTHER" id="PTHR43095">
    <property type="entry name" value="SUGAR KINASE"/>
    <property type="match status" value="1"/>
</dbReference>
<dbReference type="Pfam" id="PF00370">
    <property type="entry name" value="FGGY_N"/>
    <property type="match status" value="1"/>
</dbReference>
<dbReference type="PANTHER" id="PTHR43095:SF5">
    <property type="entry name" value="XYLULOSE KINASE"/>
    <property type="match status" value="1"/>
</dbReference>
<dbReference type="SUPFAM" id="SSF53067">
    <property type="entry name" value="Actin-like ATPase domain"/>
    <property type="match status" value="2"/>
</dbReference>
<dbReference type="EMBL" id="LZYZ01000004">
    <property type="protein sequence ID" value="OOM11746.1"/>
    <property type="molecule type" value="Genomic_DNA"/>
</dbReference>
<accession>A0A1S8N5E7</accession>
<dbReference type="CDD" id="cd07809">
    <property type="entry name" value="ASKHA_NBD_FGGY_BaXK-like"/>
    <property type="match status" value="1"/>
</dbReference>
<evidence type="ECO:0000313" key="6">
    <source>
        <dbReference type="EMBL" id="OOM11746.1"/>
    </source>
</evidence>
<dbReference type="InterPro" id="IPR043129">
    <property type="entry name" value="ATPase_NBD"/>
</dbReference>
<keyword evidence="3 6" id="KW-0418">Kinase</keyword>
<evidence type="ECO:0000256" key="3">
    <source>
        <dbReference type="ARBA" id="ARBA00022777"/>
    </source>
</evidence>
<dbReference type="Proteomes" id="UP000191154">
    <property type="component" value="Unassembled WGS sequence"/>
</dbReference>
<dbReference type="STRING" id="169679.CSACC_07560"/>
<feature type="domain" description="Carbohydrate kinase FGGY N-terminal" evidence="4">
    <location>
        <begin position="18"/>
        <end position="243"/>
    </location>
</feature>
<dbReference type="InterPro" id="IPR018484">
    <property type="entry name" value="FGGY_N"/>
</dbReference>
<evidence type="ECO:0000259" key="4">
    <source>
        <dbReference type="Pfam" id="PF00370"/>
    </source>
</evidence>
<evidence type="ECO:0000313" key="7">
    <source>
        <dbReference type="Proteomes" id="UP000191154"/>
    </source>
</evidence>
<keyword evidence="2 6" id="KW-0808">Transferase</keyword>
<comment type="similarity">
    <text evidence="1">Belongs to the FGGY kinase family.</text>
</comment>
<dbReference type="InterPro" id="IPR050406">
    <property type="entry name" value="FGGY_Carb_Kinase"/>
</dbReference>
<dbReference type="EC" id="2.7.1.51" evidence="6"/>
<organism evidence="6 7">
    <name type="scientific">Clostridium saccharobutylicum</name>
    <dbReference type="NCBI Taxonomy" id="169679"/>
    <lineage>
        <taxon>Bacteria</taxon>
        <taxon>Bacillati</taxon>
        <taxon>Bacillota</taxon>
        <taxon>Clostridia</taxon>
        <taxon>Eubacteriales</taxon>
        <taxon>Clostridiaceae</taxon>
        <taxon>Clostridium</taxon>
    </lineage>
</organism>
<evidence type="ECO:0000256" key="2">
    <source>
        <dbReference type="ARBA" id="ARBA00022679"/>
    </source>
</evidence>
<name>A0A1S8N5E7_CLOSA</name>
<proteinExistence type="inferred from homology"/>
<dbReference type="RefSeq" id="WP_077865439.1">
    <property type="nucleotide sequence ID" value="NZ_LZYZ01000004.1"/>
</dbReference>
<evidence type="ECO:0000256" key="1">
    <source>
        <dbReference type="ARBA" id="ARBA00009156"/>
    </source>
</evidence>
<dbReference type="InterPro" id="IPR018485">
    <property type="entry name" value="FGGY_C"/>
</dbReference>
<comment type="caution">
    <text evidence="6">The sequence shown here is derived from an EMBL/GenBank/DDBJ whole genome shotgun (WGS) entry which is preliminary data.</text>
</comment>
<reference evidence="6 7" key="1">
    <citation type="submission" date="2016-05" db="EMBL/GenBank/DDBJ databases">
        <title>Microbial solvent formation.</title>
        <authorList>
            <person name="Poehlein A."/>
            <person name="Montoya Solano J.D."/>
            <person name="Flitsch S."/>
            <person name="Krabben P."/>
            <person name="Duerre P."/>
            <person name="Daniel R."/>
        </authorList>
    </citation>
    <scope>NUCLEOTIDE SEQUENCE [LARGE SCALE GENOMIC DNA]</scope>
    <source>
        <strain evidence="6 7">L1-8</strain>
    </source>
</reference>
<sequence>MIIKEKIVEEIQNGETSLGIEFGSTRIKAVLVGNDFSPLASGSFDWETSLEDGIWTYSLEEIWSGLQYCYQKLLADVKERYGITLSKIGSIGFSAMMHGYMAFDKQGNLLVPFRTWRNTMTEEAAKKLTELFQFNIPERWSIAHLYQAILKDEPHIEKLDFITTLAGYIHWQLTGEKVLGIGDASGMFPIDMKTHNYDMKMIETFNNLPEVEKHSLNINKLLPKVLLAGENAGVLTEEGAKKLDVSGNLQGGIPLCPPEGDAGTGMVATNSVAPRTGNISAGTSVFAMVVLEKPLNKVHTEIDMVTTPCGDLVGMAHANNGYSDVEAWVNIFQQFTEAINVNIPRNLLYMALYSQALLGDPDCGGVLAYNYFAGENITGVSEGRPLVVRKPKSNFNLPNLMRAHLFTSLGALKIGMDILLKDEGVKLDKLLGHGGLFKTPIVGQEAVAAAVNTPVSVMKTAGEGGAWGIALLASYLKNRETSSTLAEFLSKKVFAGYVAEEVKPEQKDVDGFEQFMNRYKKGILIEQAAVDNLI</sequence>
<dbReference type="AlphaFoldDB" id="A0A1S8N5E7"/>
<dbReference type="Pfam" id="PF02782">
    <property type="entry name" value="FGGY_C"/>
    <property type="match status" value="1"/>
</dbReference>
<protein>
    <submittedName>
        <fullName evidence="6">L-fuculokinase</fullName>
        <ecNumber evidence="6">2.7.1.51</ecNumber>
    </submittedName>
</protein>